<feature type="binding site" evidence="6">
    <location>
        <position position="183"/>
    </location>
    <ligand>
        <name>substrate</name>
    </ligand>
</feature>
<dbReference type="InterPro" id="IPR022674">
    <property type="entry name" value="G6P_DH_NAD-bd"/>
</dbReference>
<feature type="active site" description="Proton acceptor" evidence="6">
    <location>
        <position position="245"/>
    </location>
</feature>
<dbReference type="AlphaFoldDB" id="A0A1C4Y9T5"/>
<comment type="similarity">
    <text evidence="6">Belongs to the glucose-6-phosphate dehydrogenase family.</text>
</comment>
<dbReference type="OrthoDB" id="9802739at2"/>
<evidence type="ECO:0000313" key="10">
    <source>
        <dbReference type="EMBL" id="SCF17396.1"/>
    </source>
</evidence>
<dbReference type="EC" id="1.1.1.49" evidence="6"/>
<dbReference type="Pfam" id="PF00479">
    <property type="entry name" value="G6PD_N"/>
    <property type="match status" value="1"/>
</dbReference>
<proteinExistence type="inferred from homology"/>
<feature type="region of interest" description="Disordered" evidence="7">
    <location>
        <begin position="462"/>
        <end position="484"/>
    </location>
</feature>
<keyword evidence="3 6" id="KW-0521">NADP</keyword>
<organism evidence="10 11">
    <name type="scientific">Micromonospora coriariae</name>
    <dbReference type="NCBI Taxonomy" id="285665"/>
    <lineage>
        <taxon>Bacteria</taxon>
        <taxon>Bacillati</taxon>
        <taxon>Actinomycetota</taxon>
        <taxon>Actinomycetes</taxon>
        <taxon>Micromonosporales</taxon>
        <taxon>Micromonosporaceae</taxon>
        <taxon>Micromonospora</taxon>
    </lineage>
</organism>
<feature type="binding site" evidence="6">
    <location>
        <position position="153"/>
    </location>
    <ligand>
        <name>NADP(+)</name>
        <dbReference type="ChEBI" id="CHEBI:58349"/>
    </ligand>
</feature>
<dbReference type="Proteomes" id="UP000198243">
    <property type="component" value="Chromosome I"/>
</dbReference>
<dbReference type="InterPro" id="IPR001282">
    <property type="entry name" value="G6P_DH"/>
</dbReference>
<evidence type="ECO:0000256" key="4">
    <source>
        <dbReference type="ARBA" id="ARBA00023002"/>
    </source>
</evidence>
<feature type="binding site" evidence="6">
    <location>
        <position position="221"/>
    </location>
    <ligand>
        <name>substrate</name>
    </ligand>
</feature>
<reference evidence="11" key="1">
    <citation type="submission" date="2016-06" db="EMBL/GenBank/DDBJ databases">
        <authorList>
            <person name="Varghese N."/>
            <person name="Submissions Spin"/>
        </authorList>
    </citation>
    <scope>NUCLEOTIDE SEQUENCE [LARGE SCALE GENOMIC DNA]</scope>
    <source>
        <strain evidence="11">DSM 44875</strain>
    </source>
</reference>
<feature type="binding site" evidence="6">
    <location>
        <position position="240"/>
    </location>
    <ligand>
        <name>substrate</name>
    </ligand>
</feature>
<dbReference type="EMBL" id="LT607412">
    <property type="protein sequence ID" value="SCF17396.1"/>
    <property type="molecule type" value="Genomic_DNA"/>
</dbReference>
<evidence type="ECO:0000256" key="5">
    <source>
        <dbReference type="ARBA" id="ARBA00023277"/>
    </source>
</evidence>
<feature type="compositionally biased region" description="Polar residues" evidence="7">
    <location>
        <begin position="1"/>
        <end position="10"/>
    </location>
</feature>
<dbReference type="PRINTS" id="PR00079">
    <property type="entry name" value="G6PDHDRGNASE"/>
</dbReference>
<dbReference type="RefSeq" id="WP_089021509.1">
    <property type="nucleotide sequence ID" value="NZ_LT607412.1"/>
</dbReference>
<evidence type="ECO:0000313" key="11">
    <source>
        <dbReference type="Proteomes" id="UP000198243"/>
    </source>
</evidence>
<feature type="binding site" evidence="6">
    <location>
        <position position="187"/>
    </location>
    <ligand>
        <name>substrate</name>
    </ligand>
</feature>
<feature type="domain" description="Glucose-6-phosphate dehydrogenase C-terminal" evidence="9">
    <location>
        <begin position="196"/>
        <end position="471"/>
    </location>
</feature>
<feature type="region of interest" description="Disordered" evidence="7">
    <location>
        <begin position="1"/>
        <end position="23"/>
    </location>
</feature>
<dbReference type="GO" id="GO:0050661">
    <property type="term" value="F:NADP binding"/>
    <property type="evidence" value="ECO:0007669"/>
    <property type="project" value="UniProtKB-UniRule"/>
</dbReference>
<dbReference type="InterPro" id="IPR036291">
    <property type="entry name" value="NAD(P)-bd_dom_sf"/>
</dbReference>
<evidence type="ECO:0000256" key="3">
    <source>
        <dbReference type="ARBA" id="ARBA00022857"/>
    </source>
</evidence>
<evidence type="ECO:0000256" key="7">
    <source>
        <dbReference type="SAM" id="MobiDB-lite"/>
    </source>
</evidence>
<comment type="caution">
    <text evidence="6">Lacks conserved residue(s) required for the propagation of feature annotation.</text>
</comment>
<protein>
    <recommendedName>
        <fullName evidence="6">Glucose-6-phosphate 1-dehydrogenase</fullName>
        <shortName evidence="6">G6PD</shortName>
        <ecNumber evidence="6">1.1.1.49</ecNumber>
    </recommendedName>
</protein>
<sequence length="484" mass="51950">MTTSPPSADNSVAERPGPGGPEPQTLLLLGASGDLAERLLLPGLGRLVATGAQPGLALIGSGRADWDDERWRRHVAESFATVGADGPRETELVRATRYLRADVTADEDLRRLLAACQGQLVIYFALPPVITARAAAALARIGLPPGTRLMLEKPFGTDAESARSLNELLAGLVPEDQVHRIDHFLGKSTVVNILGLRFANRIFEPVLNAAHVACVDIVFDEALGLEGRAGYYDGAGTLVDMVQSHLLQVLALMAMDAPPSLHARELRGRKAQVLRATRVWDGDPVRWSRHARYTAGEVNGRRLPAYADEPGVDPARGTETLAEVVLAVDTWRWAGVPFRLRSGKALAGRRKEAVVTFRQPPRVPTGLSGHEQPDRLRIGFGPDQLGLDININGPGEPLELDQVQLVTHFGPGDLPPYGEVLRGALDGDPMLSVRGDTAEECWRIVEPVLEAWRAGAVPLQEYPAGSRGPADSLLAPAPGEGGLH</sequence>
<dbReference type="NCBIfam" id="NF009492">
    <property type="entry name" value="PRK12853.1-3"/>
    <property type="match status" value="1"/>
</dbReference>
<evidence type="ECO:0000256" key="6">
    <source>
        <dbReference type="HAMAP-Rule" id="MF_00966"/>
    </source>
</evidence>
<gene>
    <name evidence="6" type="primary">zwf</name>
    <name evidence="10" type="ORF">GA0070607_6459</name>
</gene>
<keyword evidence="11" id="KW-1185">Reference proteome</keyword>
<dbReference type="Gene3D" id="3.30.360.10">
    <property type="entry name" value="Dihydrodipicolinate Reductase, domain 2"/>
    <property type="match status" value="1"/>
</dbReference>
<comment type="catalytic activity">
    <reaction evidence="6">
        <text>D-glucose 6-phosphate + NADP(+) = 6-phospho-D-glucono-1,5-lactone + NADPH + H(+)</text>
        <dbReference type="Rhea" id="RHEA:15841"/>
        <dbReference type="ChEBI" id="CHEBI:15378"/>
        <dbReference type="ChEBI" id="CHEBI:57783"/>
        <dbReference type="ChEBI" id="CHEBI:57955"/>
        <dbReference type="ChEBI" id="CHEBI:58349"/>
        <dbReference type="ChEBI" id="CHEBI:61548"/>
        <dbReference type="EC" id="1.1.1.49"/>
    </reaction>
</comment>
<dbReference type="HAMAP" id="MF_00966">
    <property type="entry name" value="G6PD"/>
    <property type="match status" value="1"/>
</dbReference>
<comment type="pathway">
    <text evidence="1 6">Carbohydrate degradation; pentose phosphate pathway; D-ribulose 5-phosphate from D-glucose 6-phosphate (oxidative stage): step 1/3.</text>
</comment>
<dbReference type="GO" id="GO:0009051">
    <property type="term" value="P:pentose-phosphate shunt, oxidative branch"/>
    <property type="evidence" value="ECO:0007669"/>
    <property type="project" value="TreeGrafter"/>
</dbReference>
<evidence type="ECO:0000259" key="8">
    <source>
        <dbReference type="Pfam" id="PF00479"/>
    </source>
</evidence>
<keyword evidence="2 6" id="KW-0313">Glucose metabolism</keyword>
<evidence type="ECO:0000256" key="1">
    <source>
        <dbReference type="ARBA" id="ARBA00004937"/>
    </source>
</evidence>
<keyword evidence="4 6" id="KW-0560">Oxidoreductase</keyword>
<accession>A0A1C4Y9T5</accession>
<feature type="domain" description="Glucose-6-phosphate dehydrogenase NAD-binding" evidence="8">
    <location>
        <begin position="28"/>
        <end position="192"/>
    </location>
</feature>
<dbReference type="SUPFAM" id="SSF55347">
    <property type="entry name" value="Glyceraldehyde-3-phosphate dehydrogenase-like, C-terminal domain"/>
    <property type="match status" value="1"/>
</dbReference>
<feature type="binding site" evidence="6">
    <location>
        <position position="63"/>
    </location>
    <ligand>
        <name>NADP(+)</name>
        <dbReference type="ChEBI" id="CHEBI:58349"/>
    </ligand>
</feature>
<name>A0A1C4Y9T5_9ACTN</name>
<dbReference type="UniPathway" id="UPA00115">
    <property type="reaction ID" value="UER00408"/>
</dbReference>
<feature type="binding site" evidence="6">
    <location>
        <begin position="102"/>
        <end position="103"/>
    </location>
    <ligand>
        <name>NADP(+)</name>
        <dbReference type="ChEBI" id="CHEBI:58349"/>
    </ligand>
</feature>
<dbReference type="InterPro" id="IPR022675">
    <property type="entry name" value="G6P_DH_C"/>
</dbReference>
<evidence type="ECO:0000259" key="9">
    <source>
        <dbReference type="Pfam" id="PF02781"/>
    </source>
</evidence>
<dbReference type="Gene3D" id="3.40.50.720">
    <property type="entry name" value="NAD(P)-binding Rossmann-like Domain"/>
    <property type="match status" value="1"/>
</dbReference>
<comment type="function">
    <text evidence="6">Catalyzes the oxidation of glucose 6-phosphate to 6-phosphogluconolactone.</text>
</comment>
<dbReference type="PANTHER" id="PTHR23429">
    <property type="entry name" value="GLUCOSE-6-PHOSPHATE 1-DEHYDROGENASE G6PD"/>
    <property type="match status" value="1"/>
</dbReference>
<dbReference type="PIRSF" id="PIRSF000110">
    <property type="entry name" value="G6PD"/>
    <property type="match status" value="1"/>
</dbReference>
<dbReference type="Pfam" id="PF02781">
    <property type="entry name" value="G6PD_C"/>
    <property type="match status" value="1"/>
</dbReference>
<dbReference type="PANTHER" id="PTHR23429:SF0">
    <property type="entry name" value="GLUCOSE-6-PHOSPHATE 1-DEHYDROGENASE"/>
    <property type="match status" value="1"/>
</dbReference>
<dbReference type="GO" id="GO:0004345">
    <property type="term" value="F:glucose-6-phosphate dehydrogenase activity"/>
    <property type="evidence" value="ECO:0007669"/>
    <property type="project" value="UniProtKB-UniRule"/>
</dbReference>
<dbReference type="GO" id="GO:0005829">
    <property type="term" value="C:cytosol"/>
    <property type="evidence" value="ECO:0007669"/>
    <property type="project" value="TreeGrafter"/>
</dbReference>
<dbReference type="GO" id="GO:0006006">
    <property type="term" value="P:glucose metabolic process"/>
    <property type="evidence" value="ECO:0007669"/>
    <property type="project" value="UniProtKB-KW"/>
</dbReference>
<feature type="binding site" evidence="6">
    <location>
        <position position="344"/>
    </location>
    <ligand>
        <name>substrate</name>
    </ligand>
</feature>
<keyword evidence="5 6" id="KW-0119">Carbohydrate metabolism</keyword>
<dbReference type="SUPFAM" id="SSF51735">
    <property type="entry name" value="NAD(P)-binding Rossmann-fold domains"/>
    <property type="match status" value="1"/>
</dbReference>
<evidence type="ECO:0000256" key="2">
    <source>
        <dbReference type="ARBA" id="ARBA00022526"/>
    </source>
</evidence>